<evidence type="ECO:0000256" key="3">
    <source>
        <dbReference type="SAM" id="MobiDB-lite"/>
    </source>
</evidence>
<keyword evidence="1" id="KW-0863">Zinc-finger</keyword>
<feature type="region of interest" description="Disordered" evidence="3">
    <location>
        <begin position="358"/>
        <end position="411"/>
    </location>
</feature>
<keyword evidence="5" id="KW-0695">RNA-directed DNA polymerase</keyword>
<dbReference type="InterPro" id="IPR001878">
    <property type="entry name" value="Znf_CCHC"/>
</dbReference>
<dbReference type="InterPro" id="IPR032567">
    <property type="entry name" value="RTL1-rel"/>
</dbReference>
<dbReference type="InterPro" id="IPR043502">
    <property type="entry name" value="DNA/RNA_pol_sf"/>
</dbReference>
<dbReference type="EMBL" id="BQNB010017142">
    <property type="protein sequence ID" value="GJT59811.1"/>
    <property type="molecule type" value="Genomic_DNA"/>
</dbReference>
<name>A0ABQ5F8T0_9ASTR</name>
<dbReference type="InterPro" id="IPR043128">
    <property type="entry name" value="Rev_trsase/Diguanyl_cyclase"/>
</dbReference>
<dbReference type="Proteomes" id="UP001151760">
    <property type="component" value="Unassembled WGS sequence"/>
</dbReference>
<feature type="coiled-coil region" evidence="2">
    <location>
        <begin position="3"/>
        <end position="30"/>
    </location>
</feature>
<keyword evidence="1" id="KW-0862">Zinc</keyword>
<keyword evidence="5" id="KW-0808">Transferase</keyword>
<reference evidence="5" key="2">
    <citation type="submission" date="2022-01" db="EMBL/GenBank/DDBJ databases">
        <authorList>
            <person name="Yamashiro T."/>
            <person name="Shiraishi A."/>
            <person name="Satake H."/>
            <person name="Nakayama K."/>
        </authorList>
    </citation>
    <scope>NUCLEOTIDE SEQUENCE</scope>
</reference>
<evidence type="ECO:0000256" key="2">
    <source>
        <dbReference type="SAM" id="Coils"/>
    </source>
</evidence>
<organism evidence="5 6">
    <name type="scientific">Tanacetum coccineum</name>
    <dbReference type="NCBI Taxonomy" id="301880"/>
    <lineage>
        <taxon>Eukaryota</taxon>
        <taxon>Viridiplantae</taxon>
        <taxon>Streptophyta</taxon>
        <taxon>Embryophyta</taxon>
        <taxon>Tracheophyta</taxon>
        <taxon>Spermatophyta</taxon>
        <taxon>Magnoliopsida</taxon>
        <taxon>eudicotyledons</taxon>
        <taxon>Gunneridae</taxon>
        <taxon>Pentapetalae</taxon>
        <taxon>asterids</taxon>
        <taxon>campanulids</taxon>
        <taxon>Asterales</taxon>
        <taxon>Asteraceae</taxon>
        <taxon>Asteroideae</taxon>
        <taxon>Anthemideae</taxon>
        <taxon>Anthemidinae</taxon>
        <taxon>Tanacetum</taxon>
    </lineage>
</organism>
<keyword evidence="2" id="KW-0175">Coiled coil</keyword>
<dbReference type="SUPFAM" id="SSF56672">
    <property type="entry name" value="DNA/RNA polymerases"/>
    <property type="match status" value="1"/>
</dbReference>
<comment type="caution">
    <text evidence="5">The sequence shown here is derived from an EMBL/GenBank/DDBJ whole genome shotgun (WGS) entry which is preliminary data.</text>
</comment>
<keyword evidence="5" id="KW-0548">Nucleotidyltransferase</keyword>
<feature type="region of interest" description="Disordered" evidence="3">
    <location>
        <begin position="107"/>
        <end position="145"/>
    </location>
</feature>
<keyword evidence="6" id="KW-1185">Reference proteome</keyword>
<proteinExistence type="predicted"/>
<feature type="compositionally biased region" description="Basic and acidic residues" evidence="3">
    <location>
        <begin position="129"/>
        <end position="145"/>
    </location>
</feature>
<feature type="compositionally biased region" description="Polar residues" evidence="3">
    <location>
        <begin position="383"/>
        <end position="400"/>
    </location>
</feature>
<dbReference type="Gene3D" id="3.30.70.270">
    <property type="match status" value="1"/>
</dbReference>
<gene>
    <name evidence="5" type="ORF">Tco_1003344</name>
</gene>
<evidence type="ECO:0000259" key="4">
    <source>
        <dbReference type="PROSITE" id="PS50158"/>
    </source>
</evidence>
<evidence type="ECO:0000313" key="5">
    <source>
        <dbReference type="EMBL" id="GJT59811.1"/>
    </source>
</evidence>
<dbReference type="PANTHER" id="PTHR15503">
    <property type="entry name" value="LDOC1 RELATED"/>
    <property type="match status" value="1"/>
</dbReference>
<feature type="domain" description="CCHC-type" evidence="4">
    <location>
        <begin position="428"/>
        <end position="443"/>
    </location>
</feature>
<evidence type="ECO:0000256" key="1">
    <source>
        <dbReference type="PROSITE-ProRule" id="PRU00047"/>
    </source>
</evidence>
<dbReference type="PROSITE" id="PS50158">
    <property type="entry name" value="ZF_CCHC"/>
    <property type="match status" value="1"/>
</dbReference>
<protein>
    <submittedName>
        <fullName evidence="5">Reverse transcriptase domain-containing protein</fullName>
    </submittedName>
</protein>
<keyword evidence="1" id="KW-0479">Metal-binding</keyword>
<reference evidence="5" key="1">
    <citation type="journal article" date="2022" name="Int. J. Mol. Sci.">
        <title>Draft Genome of Tanacetum Coccineum: Genomic Comparison of Closely Related Tanacetum-Family Plants.</title>
        <authorList>
            <person name="Yamashiro T."/>
            <person name="Shiraishi A."/>
            <person name="Nakayama K."/>
            <person name="Satake H."/>
        </authorList>
    </citation>
    <scope>NUCLEOTIDE SEQUENCE</scope>
</reference>
<dbReference type="PANTHER" id="PTHR15503:SF45">
    <property type="entry name" value="RNA-DIRECTED DNA POLYMERASE HOMOLOG"/>
    <property type="match status" value="1"/>
</dbReference>
<dbReference type="InterPro" id="IPR036875">
    <property type="entry name" value="Znf_CCHC_sf"/>
</dbReference>
<feature type="compositionally biased region" description="Basic and acidic residues" evidence="3">
    <location>
        <begin position="107"/>
        <end position="120"/>
    </location>
</feature>
<accession>A0ABQ5F8T0</accession>
<dbReference type="SMART" id="SM00343">
    <property type="entry name" value="ZnF_C2HC"/>
    <property type="match status" value="2"/>
</dbReference>
<evidence type="ECO:0000313" key="6">
    <source>
        <dbReference type="Proteomes" id="UP001151760"/>
    </source>
</evidence>
<dbReference type="GO" id="GO:0003964">
    <property type="term" value="F:RNA-directed DNA polymerase activity"/>
    <property type="evidence" value="ECO:0007669"/>
    <property type="project" value="UniProtKB-KW"/>
</dbReference>
<dbReference type="Gene3D" id="4.10.60.10">
    <property type="entry name" value="Zinc finger, CCHC-type"/>
    <property type="match status" value="1"/>
</dbReference>
<sequence length="779" mass="90249">MDEELAMRLQEEEKAELEKMQRERATQEEASNAALIAEFDDVQARMDADALLAVRLQEEERDQFFIDDQARFLVETIAKRKSLEEIQKLYEREQKWINDFVPMDSKMVKDSGKKDDDSQKQAESSKNGPRAEHDEESVKKQKLEDDAEKEELKACLDIVLGDDIAINVRSLATKYPIVDWKTHILTENMMYYQIIRADGSFKNYKIFSEMLDDFDRQDVVDLYSLVKESEENEIWKGQQDYKLISWRLFNSCGVHVLLIDTGVAIHMIVEKKYPLTQEMLSMMLNRKLEVDHEKEIQRMEYEMWDLKVKDFNMPAYTQRFNEGEVTSSKPTSLNEAVRMAYTLMEQKARARMERIAEGNKKKWENLQGGSNSNRNTYKHNTHHNQQNQSRHGNAWAMTTSPNEGNEPAGPPPVCNRCDGRYFGRCSIKCHKCARFGHKQRDCRAKVFATGANAQPIVTSFYCGERGHVRYNCPKKNNQPTRNAQGRVYAIKDTKQNQGPNVVTGMDWLVEHDAIIVCGKKVMHIHYGNNTLIVEGDKGASRLKVISCIKAHKYIERGCHLFLAHVTEKESKDKHIKDVHVICNFLKVFSDDLPGLPPPRQGALVLFVNKKDISFRSSVYSKIDLRSSYHQLNIREEDILIIAFKTRFDVYVDPTKIEAIRNWAAPTKPTKVRQFLGLSGYYRRFIEEGYILCFLPIENRKENYTTHDLELGAVVFPLRLWRHYLHGTKCVANVVADALIQKERIKPLRVRSLVMTVHNNLPEQILNAQKEAMKKKNVKA</sequence>
<dbReference type="SUPFAM" id="SSF57756">
    <property type="entry name" value="Retrovirus zinc finger-like domains"/>
    <property type="match status" value="1"/>
</dbReference>